<protein>
    <recommendedName>
        <fullName evidence="6">Mitochondrial-processing peptidase subunit beta</fullName>
        <ecNumber evidence="5">3.4.24.64</ecNumber>
    </recommendedName>
    <alternativeName>
        <fullName evidence="14">Beta-MPP</fullName>
    </alternativeName>
</protein>
<comment type="cofactor">
    <cofactor evidence="2">
        <name>Zn(2+)</name>
        <dbReference type="ChEBI" id="CHEBI:29105"/>
    </cofactor>
</comment>
<dbReference type="PANTHER" id="PTHR11851">
    <property type="entry name" value="METALLOPROTEASE"/>
    <property type="match status" value="1"/>
</dbReference>
<evidence type="ECO:0000256" key="11">
    <source>
        <dbReference type="ARBA" id="ARBA00022946"/>
    </source>
</evidence>
<dbReference type="AlphaFoldDB" id="A0A1S3ISE1"/>
<evidence type="ECO:0000256" key="9">
    <source>
        <dbReference type="ARBA" id="ARBA00022801"/>
    </source>
</evidence>
<evidence type="ECO:0000256" key="10">
    <source>
        <dbReference type="ARBA" id="ARBA00022833"/>
    </source>
</evidence>
<name>A0A1S3ISE1_LINAN</name>
<dbReference type="Gene3D" id="3.30.830.10">
    <property type="entry name" value="Metalloenzyme, LuxS/M16 peptidase-like"/>
    <property type="match status" value="2"/>
</dbReference>
<keyword evidence="11" id="KW-0809">Transit peptide</keyword>
<dbReference type="FunFam" id="3.30.830.10:FF:000002">
    <property type="entry name" value="Mitochondrial-processing peptidase subunit beta"/>
    <property type="match status" value="1"/>
</dbReference>
<dbReference type="GO" id="GO:0006627">
    <property type="term" value="P:protein processing involved in protein targeting to mitochondrion"/>
    <property type="evidence" value="ECO:0007669"/>
    <property type="project" value="TreeGrafter"/>
</dbReference>
<accession>A0A1S3ISE1</accession>
<comment type="subcellular location">
    <subcellularLocation>
        <location evidence="3">Mitochondrion</location>
    </subcellularLocation>
</comment>
<evidence type="ECO:0000256" key="8">
    <source>
        <dbReference type="ARBA" id="ARBA00022723"/>
    </source>
</evidence>
<comment type="catalytic activity">
    <reaction evidence="1">
        <text>Release of N-terminal transit peptides from precursor proteins imported into the mitochondrion, typically with Arg in position P2.</text>
        <dbReference type="EC" id="3.4.24.64"/>
    </reaction>
</comment>
<dbReference type="GeneID" id="106167002"/>
<evidence type="ECO:0000256" key="3">
    <source>
        <dbReference type="ARBA" id="ARBA00004173"/>
    </source>
</evidence>
<dbReference type="STRING" id="7574.A0A1S3ISE1"/>
<dbReference type="EC" id="3.4.24.64" evidence="5"/>
<gene>
    <name evidence="19" type="primary">LOC106167002</name>
</gene>
<dbReference type="GO" id="GO:0046872">
    <property type="term" value="F:metal ion binding"/>
    <property type="evidence" value="ECO:0007669"/>
    <property type="project" value="UniProtKB-KW"/>
</dbReference>
<dbReference type="Proteomes" id="UP000085678">
    <property type="component" value="Unplaced"/>
</dbReference>
<dbReference type="RefSeq" id="XP_013401117.1">
    <property type="nucleotide sequence ID" value="XM_013545663.1"/>
</dbReference>
<dbReference type="Pfam" id="PF00675">
    <property type="entry name" value="Peptidase_M16"/>
    <property type="match status" value="1"/>
</dbReference>
<keyword evidence="10" id="KW-0862">Zinc</keyword>
<dbReference type="InterPro" id="IPR011765">
    <property type="entry name" value="Pept_M16_N"/>
</dbReference>
<evidence type="ECO:0000256" key="13">
    <source>
        <dbReference type="ARBA" id="ARBA00023128"/>
    </source>
</evidence>
<keyword evidence="13" id="KW-0496">Mitochondrion</keyword>
<keyword evidence="7" id="KW-0645">Protease</keyword>
<evidence type="ECO:0000256" key="2">
    <source>
        <dbReference type="ARBA" id="ARBA00001947"/>
    </source>
</evidence>
<feature type="domain" description="Peptidase M16 C-terminal" evidence="17">
    <location>
        <begin position="209"/>
        <end position="389"/>
    </location>
</feature>
<keyword evidence="9" id="KW-0378">Hydrolase</keyword>
<evidence type="ECO:0000259" key="17">
    <source>
        <dbReference type="Pfam" id="PF05193"/>
    </source>
</evidence>
<evidence type="ECO:0000256" key="15">
    <source>
        <dbReference type="RuleBase" id="RU004447"/>
    </source>
</evidence>
<evidence type="ECO:0000256" key="7">
    <source>
        <dbReference type="ARBA" id="ARBA00022670"/>
    </source>
</evidence>
<sequence length="474" mass="53517">MALRLLRSASSVTKTLTGRQKLPVWCLASSRTFSAQPELVLNVPETKLTQLPNGFRVTSEDSGLPTCTVGLFIDAGSRYEDPSNNGTAHFLEHLAFKGTGSRTKTQLELEVENMGAHLNAYTSRETTVYHAKIFSQDIEKGVEILADIVRNSNLNEEDIEQERSVILREMQEVETNLQEVVFDYLHMTAYQNTPLGMTILGPEDNIKSIRRADLKQYVDTHYVAPRMVLAAAGGVDHDKLVKLAEKYFGDMPETKEDFTPAKCKFTGADTRERDDYMPLAYVAIAVETPGWKHADTIPLQVASMMVGAWDRSKAAGKHQGGLIAKCVELGLCNSFMSFNTLYKDTGLWGIYYVSEAEKVYDMVDQFQAQWMHMCKNLTEYEVNRAKNLLKTSLMLGLDGTTNICEDIGRQTLTYGHRIPMYEMVERINRITPNSLMKVMNTYVYDKDVAVAAVGPLIDFFEYNRIRSGMWQLRI</sequence>
<dbReference type="InParanoid" id="A0A1S3ISE1"/>
<dbReference type="OrthoDB" id="10251424at2759"/>
<dbReference type="GO" id="GO:0004222">
    <property type="term" value="F:metalloendopeptidase activity"/>
    <property type="evidence" value="ECO:0007669"/>
    <property type="project" value="UniProtKB-EC"/>
</dbReference>
<evidence type="ECO:0000256" key="14">
    <source>
        <dbReference type="ARBA" id="ARBA00031018"/>
    </source>
</evidence>
<evidence type="ECO:0000256" key="4">
    <source>
        <dbReference type="ARBA" id="ARBA00007261"/>
    </source>
</evidence>
<dbReference type="FunCoup" id="A0A1S3ISE1">
    <property type="interactions" value="2747"/>
</dbReference>
<evidence type="ECO:0000259" key="16">
    <source>
        <dbReference type="Pfam" id="PF00675"/>
    </source>
</evidence>
<evidence type="ECO:0000256" key="1">
    <source>
        <dbReference type="ARBA" id="ARBA00001098"/>
    </source>
</evidence>
<dbReference type="PANTHER" id="PTHR11851:SF149">
    <property type="entry name" value="GH01077P"/>
    <property type="match status" value="1"/>
</dbReference>
<dbReference type="InterPro" id="IPR007863">
    <property type="entry name" value="Peptidase_M16_C"/>
</dbReference>
<evidence type="ECO:0000256" key="12">
    <source>
        <dbReference type="ARBA" id="ARBA00023049"/>
    </source>
</evidence>
<feature type="domain" description="Peptidase M16 N-terminal" evidence="16">
    <location>
        <begin position="57"/>
        <end position="203"/>
    </location>
</feature>
<keyword evidence="8" id="KW-0479">Metal-binding</keyword>
<dbReference type="GO" id="GO:0005759">
    <property type="term" value="C:mitochondrial matrix"/>
    <property type="evidence" value="ECO:0007669"/>
    <property type="project" value="UniProtKB-ARBA"/>
</dbReference>
<organism evidence="18 19">
    <name type="scientific">Lingula anatina</name>
    <name type="common">Brachiopod</name>
    <name type="synonym">Lingula unguis</name>
    <dbReference type="NCBI Taxonomy" id="7574"/>
    <lineage>
        <taxon>Eukaryota</taxon>
        <taxon>Metazoa</taxon>
        <taxon>Spiralia</taxon>
        <taxon>Lophotrochozoa</taxon>
        <taxon>Brachiopoda</taxon>
        <taxon>Linguliformea</taxon>
        <taxon>Lingulata</taxon>
        <taxon>Lingulida</taxon>
        <taxon>Linguloidea</taxon>
        <taxon>Lingulidae</taxon>
        <taxon>Lingula</taxon>
    </lineage>
</organism>
<evidence type="ECO:0000313" key="18">
    <source>
        <dbReference type="Proteomes" id="UP000085678"/>
    </source>
</evidence>
<dbReference type="InterPro" id="IPR050361">
    <property type="entry name" value="MPP/UQCRC_Complex"/>
</dbReference>
<comment type="similarity">
    <text evidence="4 15">Belongs to the peptidase M16 family.</text>
</comment>
<proteinExistence type="inferred from homology"/>
<reference evidence="19" key="1">
    <citation type="submission" date="2025-08" db="UniProtKB">
        <authorList>
            <consortium name="RefSeq"/>
        </authorList>
    </citation>
    <scope>IDENTIFICATION</scope>
    <source>
        <tissue evidence="19">Gonads</tissue>
    </source>
</reference>
<dbReference type="InterPro" id="IPR001431">
    <property type="entry name" value="Pept_M16_Zn_BS"/>
</dbReference>
<dbReference type="InterPro" id="IPR011249">
    <property type="entry name" value="Metalloenz_LuxS/M16"/>
</dbReference>
<evidence type="ECO:0000313" key="19">
    <source>
        <dbReference type="RefSeq" id="XP_013401117.1"/>
    </source>
</evidence>
<dbReference type="PROSITE" id="PS00143">
    <property type="entry name" value="INSULINASE"/>
    <property type="match status" value="1"/>
</dbReference>
<evidence type="ECO:0000256" key="6">
    <source>
        <dbReference type="ARBA" id="ARBA00020510"/>
    </source>
</evidence>
<keyword evidence="18" id="KW-1185">Reference proteome</keyword>
<keyword evidence="12" id="KW-0482">Metalloprotease</keyword>
<evidence type="ECO:0000256" key="5">
    <source>
        <dbReference type="ARBA" id="ARBA00012299"/>
    </source>
</evidence>
<dbReference type="FunFam" id="3.30.830.10:FF:000001">
    <property type="entry name" value="Mitochondrial-processing peptidase subunit beta, mitochondrial"/>
    <property type="match status" value="1"/>
</dbReference>
<dbReference type="SUPFAM" id="SSF63411">
    <property type="entry name" value="LuxS/MPP-like metallohydrolase"/>
    <property type="match status" value="2"/>
</dbReference>
<dbReference type="KEGG" id="lak:106167002"/>
<dbReference type="Pfam" id="PF05193">
    <property type="entry name" value="Peptidase_M16_C"/>
    <property type="match status" value="1"/>
</dbReference>